<dbReference type="STRING" id="4577.A0A1D6QKA0"/>
<dbReference type="PANTHER" id="PTHR27002:SF926">
    <property type="entry name" value="OS07G0535800 PROTEIN"/>
    <property type="match status" value="1"/>
</dbReference>
<feature type="domain" description="Serine-threonine/tyrosine-protein kinase catalytic" evidence="6">
    <location>
        <begin position="26"/>
        <end position="90"/>
    </location>
</feature>
<gene>
    <name evidence="7" type="ORF">ZEAMMB73_Zm00001d052832</name>
</gene>
<dbReference type="AlphaFoldDB" id="A0A1D6QKA0"/>
<dbReference type="SUPFAM" id="SSF56112">
    <property type="entry name" value="Protein kinase-like (PK-like)"/>
    <property type="match status" value="1"/>
</dbReference>
<dbReference type="EMBL" id="CM000780">
    <property type="protein sequence ID" value="AQK58156.1"/>
    <property type="molecule type" value="Genomic_DNA"/>
</dbReference>
<keyword evidence="2" id="KW-0808">Transferase</keyword>
<dbReference type="GO" id="GO:0005524">
    <property type="term" value="F:ATP binding"/>
    <property type="evidence" value="ECO:0007669"/>
    <property type="project" value="UniProtKB-KW"/>
</dbReference>
<evidence type="ECO:0000256" key="1">
    <source>
        <dbReference type="ARBA" id="ARBA00022527"/>
    </source>
</evidence>
<evidence type="ECO:0000256" key="4">
    <source>
        <dbReference type="ARBA" id="ARBA00022777"/>
    </source>
</evidence>
<reference evidence="7" key="1">
    <citation type="submission" date="2015-12" db="EMBL/GenBank/DDBJ databases">
        <title>Update maize B73 reference genome by single molecule sequencing technologies.</title>
        <authorList>
            <consortium name="Maize Genome Sequencing Project"/>
            <person name="Ware D."/>
        </authorList>
    </citation>
    <scope>NUCLEOTIDE SEQUENCE</scope>
    <source>
        <tissue evidence="7">Seedling</tissue>
    </source>
</reference>
<protein>
    <submittedName>
        <fullName evidence="7">Cysteine-rich receptor-like protein kinase 10</fullName>
    </submittedName>
</protein>
<keyword evidence="7" id="KW-0675">Receptor</keyword>
<sequence>MEAHLSEFWVFNLHQILEAAYNFSEENKLGEGGFGPVYKGQFPEAAGIGVKRHASHSGQGFVEFKIEVHLMAKLQQTNLVTLDVACRNRRKFGSMSTCQRKAWTSLSLVTHGWIILSSNVTTSGISFHFPAYTDLF</sequence>
<dbReference type="Pfam" id="PF07714">
    <property type="entry name" value="PK_Tyr_Ser-Thr"/>
    <property type="match status" value="1"/>
</dbReference>
<dbReference type="InterPro" id="IPR001245">
    <property type="entry name" value="Ser-Thr/Tyr_kinase_cat_dom"/>
</dbReference>
<accession>A0A1D6QKA0</accession>
<keyword evidence="4 7" id="KW-0418">Kinase</keyword>
<keyword evidence="1" id="KW-0723">Serine/threonine-protein kinase</keyword>
<organism evidence="7">
    <name type="scientific">Zea mays</name>
    <name type="common">Maize</name>
    <dbReference type="NCBI Taxonomy" id="4577"/>
    <lineage>
        <taxon>Eukaryota</taxon>
        <taxon>Viridiplantae</taxon>
        <taxon>Streptophyta</taxon>
        <taxon>Embryophyta</taxon>
        <taxon>Tracheophyta</taxon>
        <taxon>Spermatophyta</taxon>
        <taxon>Magnoliopsida</taxon>
        <taxon>Liliopsida</taxon>
        <taxon>Poales</taxon>
        <taxon>Poaceae</taxon>
        <taxon>PACMAD clade</taxon>
        <taxon>Panicoideae</taxon>
        <taxon>Andropogonodae</taxon>
        <taxon>Andropogoneae</taxon>
        <taxon>Tripsacinae</taxon>
        <taxon>Zea</taxon>
    </lineage>
</organism>
<dbReference type="Gene3D" id="3.30.200.20">
    <property type="entry name" value="Phosphorylase Kinase, domain 1"/>
    <property type="match status" value="1"/>
</dbReference>
<name>A0A1D6QKA0_MAIZE</name>
<dbReference type="PANTHER" id="PTHR27002">
    <property type="entry name" value="RECEPTOR-LIKE SERINE/THREONINE-PROTEIN KINASE SD1-8"/>
    <property type="match status" value="1"/>
</dbReference>
<dbReference type="ExpressionAtlas" id="A0A1D6QKA0">
    <property type="expression patterns" value="baseline"/>
</dbReference>
<evidence type="ECO:0000256" key="2">
    <source>
        <dbReference type="ARBA" id="ARBA00022679"/>
    </source>
</evidence>
<dbReference type="GO" id="GO:0004674">
    <property type="term" value="F:protein serine/threonine kinase activity"/>
    <property type="evidence" value="ECO:0007669"/>
    <property type="project" value="UniProtKB-KW"/>
</dbReference>
<keyword evidence="5" id="KW-0067">ATP-binding</keyword>
<evidence type="ECO:0000259" key="6">
    <source>
        <dbReference type="Pfam" id="PF07714"/>
    </source>
</evidence>
<dbReference type="SMR" id="A0A1D6QKA0"/>
<evidence type="ECO:0000256" key="5">
    <source>
        <dbReference type="ARBA" id="ARBA00022840"/>
    </source>
</evidence>
<keyword evidence="3" id="KW-0547">Nucleotide-binding</keyword>
<evidence type="ECO:0000256" key="3">
    <source>
        <dbReference type="ARBA" id="ARBA00022741"/>
    </source>
</evidence>
<dbReference type="InterPro" id="IPR011009">
    <property type="entry name" value="Kinase-like_dom_sf"/>
</dbReference>
<proteinExistence type="predicted"/>
<evidence type="ECO:0000313" key="7">
    <source>
        <dbReference type="EMBL" id="AQK58156.1"/>
    </source>
</evidence>
<dbReference type="InParanoid" id="A0A1D6QKA0"/>